<evidence type="ECO:0000256" key="2">
    <source>
        <dbReference type="ARBA" id="ARBA00021549"/>
    </source>
</evidence>
<dbReference type="RefSeq" id="WP_003102595.1">
    <property type="nucleotide sequence ID" value="NZ_BAABSN010000010.1"/>
</dbReference>
<dbReference type="GO" id="GO:0015628">
    <property type="term" value="P:protein secretion by the type II secretion system"/>
    <property type="evidence" value="ECO:0007669"/>
    <property type="project" value="InterPro"/>
</dbReference>
<keyword evidence="5" id="KW-0997">Cell inner membrane</keyword>
<evidence type="ECO:0000313" key="15">
    <source>
        <dbReference type="Proteomes" id="UP000253594"/>
    </source>
</evidence>
<comment type="similarity">
    <text evidence="9">Belongs to the GSP H family.</text>
</comment>
<keyword evidence="4" id="KW-0488">Methylation</keyword>
<evidence type="ECO:0000313" key="14">
    <source>
        <dbReference type="EMBL" id="RPM06890.1"/>
    </source>
</evidence>
<dbReference type="InterPro" id="IPR022346">
    <property type="entry name" value="T2SS_GspH"/>
</dbReference>
<evidence type="ECO:0000256" key="10">
    <source>
        <dbReference type="ARBA" id="ARBA00030775"/>
    </source>
</evidence>
<dbReference type="Pfam" id="PF12019">
    <property type="entry name" value="GspH"/>
    <property type="match status" value="1"/>
</dbReference>
<evidence type="ECO:0000313" key="16">
    <source>
        <dbReference type="Proteomes" id="UP000284767"/>
    </source>
</evidence>
<dbReference type="eggNOG" id="COG4970">
    <property type="taxonomic scope" value="Bacteria"/>
</dbReference>
<evidence type="ECO:0000256" key="3">
    <source>
        <dbReference type="ARBA" id="ARBA00022475"/>
    </source>
</evidence>
<evidence type="ECO:0000256" key="5">
    <source>
        <dbReference type="ARBA" id="ARBA00022519"/>
    </source>
</evidence>
<evidence type="ECO:0000256" key="8">
    <source>
        <dbReference type="ARBA" id="ARBA00023136"/>
    </source>
</evidence>
<evidence type="ECO:0000259" key="11">
    <source>
        <dbReference type="Pfam" id="PF12019"/>
    </source>
</evidence>
<reference evidence="13 15" key="2">
    <citation type="submission" date="2018-07" db="EMBL/GenBank/DDBJ databases">
        <title>Mechanisms of high-level aminoglycoside resistance among Gram-negative pathogens in Brazil.</title>
        <authorList>
            <person name="Ballaben A.S."/>
            <person name="Darini A.L.C."/>
            <person name="Doi Y."/>
        </authorList>
    </citation>
    <scope>NUCLEOTIDE SEQUENCE [LARGE SCALE GENOMIC DNA]</scope>
    <source>
        <strain evidence="13 15">B2-305</strain>
    </source>
</reference>
<evidence type="ECO:0000256" key="6">
    <source>
        <dbReference type="ARBA" id="ARBA00022692"/>
    </source>
</evidence>
<name>A0A069PYC1_PSEAI</name>
<dbReference type="Proteomes" id="UP000644192">
    <property type="component" value="Unassembled WGS sequence"/>
</dbReference>
<evidence type="ECO:0000256" key="9">
    <source>
        <dbReference type="ARBA" id="ARBA00025772"/>
    </source>
</evidence>
<keyword evidence="6" id="KW-0812">Transmembrane</keyword>
<dbReference type="Pfam" id="PF07963">
    <property type="entry name" value="N_methyl"/>
    <property type="match status" value="1"/>
</dbReference>
<dbReference type="SUPFAM" id="SSF54523">
    <property type="entry name" value="Pili subunits"/>
    <property type="match status" value="1"/>
</dbReference>
<dbReference type="InterPro" id="IPR045584">
    <property type="entry name" value="Pilin-like"/>
</dbReference>
<keyword evidence="8" id="KW-0472">Membrane</keyword>
<feature type="domain" description="General secretion pathway GspH" evidence="11">
    <location>
        <begin position="47"/>
        <end position="148"/>
    </location>
</feature>
<evidence type="ECO:0000256" key="4">
    <source>
        <dbReference type="ARBA" id="ARBA00022481"/>
    </source>
</evidence>
<dbReference type="EMBL" id="NSNE01000021">
    <property type="protein sequence ID" value="RPM06890.1"/>
    <property type="molecule type" value="Genomic_DNA"/>
</dbReference>
<accession>A0A069PYC1</accession>
<reference evidence="14 16" key="1">
    <citation type="submission" date="2017-08" db="EMBL/GenBank/DDBJ databases">
        <authorList>
            <person name="Feschi L."/>
            <person name="Jeukens J."/>
            <person name="Emond-Rheault J.-G."/>
            <person name="Kukavica-Ibrulj I."/>
            <person name="Boyle B."/>
            <person name="Levesque R.C."/>
        </authorList>
    </citation>
    <scope>NUCLEOTIDE SEQUENCE [LARGE SCALE GENOMIC DNA]</scope>
    <source>
        <strain evidence="14 16">PA-W36</strain>
    </source>
</reference>
<dbReference type="Proteomes" id="UP000284767">
    <property type="component" value="Unassembled WGS sequence"/>
</dbReference>
<keyword evidence="7" id="KW-1133">Transmembrane helix</keyword>
<comment type="subcellular location">
    <subcellularLocation>
        <location evidence="1">Cell inner membrane</location>
        <topology evidence="1">Single-pass membrane protein</topology>
    </subcellularLocation>
</comment>
<proteinExistence type="inferred from homology"/>
<dbReference type="Gene3D" id="3.55.40.10">
    <property type="entry name" value="minor pseudopilin epsh domain"/>
    <property type="match status" value="1"/>
</dbReference>
<evidence type="ECO:0000313" key="12">
    <source>
        <dbReference type="EMBL" id="MZZ13468.1"/>
    </source>
</evidence>
<dbReference type="Proteomes" id="UP000253594">
    <property type="component" value="Unassembled WGS sequence"/>
</dbReference>
<dbReference type="NCBIfam" id="TIGR02532">
    <property type="entry name" value="IV_pilin_GFxxxE"/>
    <property type="match status" value="1"/>
</dbReference>
<dbReference type="GO" id="GO:0005886">
    <property type="term" value="C:plasma membrane"/>
    <property type="evidence" value="ECO:0007669"/>
    <property type="project" value="UniProtKB-SubCell"/>
</dbReference>
<dbReference type="EMBL" id="QORE01000099">
    <property type="protein sequence ID" value="RCI75945.1"/>
    <property type="molecule type" value="Genomic_DNA"/>
</dbReference>
<reference evidence="12" key="4">
    <citation type="submission" date="2020-01" db="EMBL/GenBank/DDBJ databases">
        <title>Bacteria Cultured from War Wounds Associated with the Conflict in Eastern Ukraine.</title>
        <authorList>
            <person name="Snesrud E."/>
            <person name="Galac M.R."/>
            <person name="Mc Gann P."/>
            <person name="Valentine K."/>
            <person name="Viacheslav K."/>
        </authorList>
    </citation>
    <scope>NUCLEOTIDE SEQUENCE</scope>
    <source>
        <strain evidence="12">VNMU148</strain>
    </source>
</reference>
<evidence type="ECO:0000256" key="1">
    <source>
        <dbReference type="ARBA" id="ARBA00004377"/>
    </source>
</evidence>
<dbReference type="AlphaFoldDB" id="A0A069PYC1"/>
<sequence length="169" mass="18932">MVERSQRALTLTELLFALVLLGILGSLALPGMAAWLDGNRERSVLHELSASIQLGRTHAVAYQRPVTLCPSTDGRHCGSDWGEGWLLAEDGGERLLVGRALAKKERLRWNRSNRLRFLPSGQLNIHNGRFLLCGRHTVAWQLILNRQGRLRTASARENREKRELCSTSG</sequence>
<organism evidence="13 15">
    <name type="scientific">Pseudomonas aeruginosa</name>
    <dbReference type="NCBI Taxonomy" id="287"/>
    <lineage>
        <taxon>Bacteria</taxon>
        <taxon>Pseudomonadati</taxon>
        <taxon>Pseudomonadota</taxon>
        <taxon>Gammaproteobacteria</taxon>
        <taxon>Pseudomonadales</taxon>
        <taxon>Pseudomonadaceae</taxon>
        <taxon>Pseudomonas</taxon>
    </lineage>
</organism>
<dbReference type="GO" id="GO:0015627">
    <property type="term" value="C:type II protein secretion system complex"/>
    <property type="evidence" value="ECO:0007669"/>
    <property type="project" value="InterPro"/>
</dbReference>
<keyword evidence="3" id="KW-1003">Cell membrane</keyword>
<dbReference type="EMBL" id="WXZT01000010">
    <property type="protein sequence ID" value="MZZ13468.1"/>
    <property type="molecule type" value="Genomic_DNA"/>
</dbReference>
<protein>
    <recommendedName>
        <fullName evidence="2">Type II secretion system protein H</fullName>
    </recommendedName>
    <alternativeName>
        <fullName evidence="10">General secretion pathway protein H</fullName>
    </alternativeName>
</protein>
<evidence type="ECO:0000256" key="7">
    <source>
        <dbReference type="ARBA" id="ARBA00022989"/>
    </source>
</evidence>
<reference evidence="14 16" key="3">
    <citation type="submission" date="2019-01" db="EMBL/GenBank/DDBJ databases">
        <title>The Pseudomonas aeruginosa pan-genome provides new insights on its population structure, horizontal gene transfer and pathogenicity.</title>
        <authorList>
            <person name="Freschi L."/>
            <person name="Vincent A.T."/>
            <person name="Jeukens J."/>
            <person name="Emond-Rheault J.-G."/>
            <person name="Kukavica-Ibrulj I."/>
            <person name="Dupont M.-J."/>
            <person name="Charette S.J."/>
            <person name="Boyle B."/>
            <person name="Levesque R.C."/>
        </authorList>
    </citation>
    <scope>NUCLEOTIDE SEQUENCE [LARGE SCALE GENOMIC DNA]</scope>
    <source>
        <strain evidence="14 16">PA-W36</strain>
    </source>
</reference>
<evidence type="ECO:0000313" key="13">
    <source>
        <dbReference type="EMBL" id="RCI75945.1"/>
    </source>
</evidence>
<gene>
    <name evidence="13" type="ORF">DT376_05010</name>
    <name evidence="12" type="ORF">GUL26_14530</name>
    <name evidence="14" type="ORF">IPC1295_27400</name>
</gene>
<dbReference type="InterPro" id="IPR012902">
    <property type="entry name" value="N_methyl_site"/>
</dbReference>
<comment type="caution">
    <text evidence="13">The sequence shown here is derived from an EMBL/GenBank/DDBJ whole genome shotgun (WGS) entry which is preliminary data.</text>
</comment>